<evidence type="ECO:0000256" key="2">
    <source>
        <dbReference type="ARBA" id="ARBA00022692"/>
    </source>
</evidence>
<evidence type="ECO:0000256" key="5">
    <source>
        <dbReference type="ARBA" id="ARBA00023136"/>
    </source>
</evidence>
<dbReference type="PANTHER" id="PTHR30474:SF1">
    <property type="entry name" value="PEPTIDOGLYCAN GLYCOSYLTRANSFERASE MRDB"/>
    <property type="match status" value="1"/>
</dbReference>
<name>A0A1B2I411_9BACT</name>
<feature type="transmembrane region" description="Helical" evidence="6">
    <location>
        <begin position="82"/>
        <end position="101"/>
    </location>
</feature>
<dbReference type="NCBIfam" id="TIGR02210">
    <property type="entry name" value="rodA_shape"/>
    <property type="match status" value="1"/>
</dbReference>
<dbReference type="Pfam" id="PF01098">
    <property type="entry name" value="FTSW_RODA_SPOVE"/>
    <property type="match status" value="1"/>
</dbReference>
<feature type="transmembrane region" description="Helical" evidence="6">
    <location>
        <begin position="18"/>
        <end position="40"/>
    </location>
</feature>
<keyword evidence="5 6" id="KW-0472">Membrane</keyword>
<dbReference type="InterPro" id="IPR001182">
    <property type="entry name" value="FtsW/RodA"/>
</dbReference>
<protein>
    <submittedName>
        <fullName evidence="7">Rod shape-determining protein RodA</fullName>
    </submittedName>
</protein>
<keyword evidence="2 6" id="KW-0812">Transmembrane</keyword>
<dbReference type="InterPro" id="IPR011923">
    <property type="entry name" value="RodA/MrdB"/>
</dbReference>
<evidence type="ECO:0000256" key="6">
    <source>
        <dbReference type="SAM" id="Phobius"/>
    </source>
</evidence>
<feature type="transmembrane region" description="Helical" evidence="6">
    <location>
        <begin position="52"/>
        <end position="70"/>
    </location>
</feature>
<evidence type="ECO:0000256" key="3">
    <source>
        <dbReference type="ARBA" id="ARBA00022960"/>
    </source>
</evidence>
<evidence type="ECO:0000256" key="1">
    <source>
        <dbReference type="ARBA" id="ARBA00004141"/>
    </source>
</evidence>
<dbReference type="Proteomes" id="UP000093044">
    <property type="component" value="Chromosome"/>
</dbReference>
<dbReference type="KEGG" id="cpor:BED41_05950"/>
<dbReference type="GO" id="GO:0008360">
    <property type="term" value="P:regulation of cell shape"/>
    <property type="evidence" value="ECO:0007669"/>
    <property type="project" value="UniProtKB-KW"/>
</dbReference>
<organism evidence="7 8">
    <name type="scientific">Cloacibacillus porcorum</name>
    <dbReference type="NCBI Taxonomy" id="1197717"/>
    <lineage>
        <taxon>Bacteria</taxon>
        <taxon>Thermotogati</taxon>
        <taxon>Synergistota</taxon>
        <taxon>Synergistia</taxon>
        <taxon>Synergistales</taxon>
        <taxon>Synergistaceae</taxon>
        <taxon>Cloacibacillus</taxon>
    </lineage>
</organism>
<keyword evidence="4 6" id="KW-1133">Transmembrane helix</keyword>
<dbReference type="RefSeq" id="WP_066744053.1">
    <property type="nucleotide sequence ID" value="NZ_CP016757.1"/>
</dbReference>
<dbReference type="AlphaFoldDB" id="A0A1B2I411"/>
<sequence length="373" mass="40386">MAEKFSTSWSDIRSYTDWVMIIVTLVLFCFGLAAIYSASASFAKGDASVSGFVIRQLVWGAMSAVVYLAVLKADYRNFLKYAGPLFVCIVIIFVALLVVGHTAKGSQRWFNFGFFRFQPSELGKVIFALVLARICSALPPNNSRGIGAAVLVAGAAIVPIMLQPDLGSSLVYAVMLIAVFIAAGTPVKILTSMAGVGVAMLPLGWMILKPYQRMRLLVFLDPTIDPQGSGYNVIQSRIAVGSGGLYGKGFMHGTQGKLHFLPEPHTDFIFSVFSEEFGFIGCAVVLLFFAVLLWRILNVSQYTKDLQAKLMCAAIAAWLWFQIMESVAMSMGLAPVTGLPLPLFSYGGSSLLVISLGLALVQSANIVARKDRF</sequence>
<dbReference type="EMBL" id="CP016757">
    <property type="protein sequence ID" value="ANZ44673.1"/>
    <property type="molecule type" value="Genomic_DNA"/>
</dbReference>
<dbReference type="GO" id="GO:0015648">
    <property type="term" value="F:lipid-linked peptidoglycan transporter activity"/>
    <property type="evidence" value="ECO:0007669"/>
    <property type="project" value="TreeGrafter"/>
</dbReference>
<keyword evidence="3" id="KW-0133">Cell shape</keyword>
<feature type="transmembrane region" description="Helical" evidence="6">
    <location>
        <begin position="306"/>
        <end position="323"/>
    </location>
</feature>
<dbReference type="GO" id="GO:0032153">
    <property type="term" value="C:cell division site"/>
    <property type="evidence" value="ECO:0007669"/>
    <property type="project" value="TreeGrafter"/>
</dbReference>
<gene>
    <name evidence="7" type="ORF">BED41_05950</name>
</gene>
<comment type="subcellular location">
    <subcellularLocation>
        <location evidence="1">Membrane</location>
        <topology evidence="1">Multi-pass membrane protein</topology>
    </subcellularLocation>
</comment>
<dbReference type="PANTHER" id="PTHR30474">
    <property type="entry name" value="CELL CYCLE PROTEIN"/>
    <property type="match status" value="1"/>
</dbReference>
<accession>A0A1B2I411</accession>
<dbReference type="STRING" id="1197717.BED41_05950"/>
<dbReference type="OrthoDB" id="9812661at2"/>
<dbReference type="GeneID" id="83057393"/>
<proteinExistence type="predicted"/>
<dbReference type="GO" id="GO:0005886">
    <property type="term" value="C:plasma membrane"/>
    <property type="evidence" value="ECO:0007669"/>
    <property type="project" value="TreeGrafter"/>
</dbReference>
<keyword evidence="8" id="KW-1185">Reference proteome</keyword>
<reference evidence="7" key="1">
    <citation type="submission" date="2016-08" db="EMBL/GenBank/DDBJ databases">
        <title>Complete genome of Cloacibacillus porcorum.</title>
        <authorList>
            <person name="Looft T."/>
            <person name="Bayles D.O."/>
            <person name="Alt D.P."/>
        </authorList>
    </citation>
    <scope>NUCLEOTIDE SEQUENCE [LARGE SCALE GENOMIC DNA]</scope>
    <source>
        <strain evidence="7">CL-84</strain>
    </source>
</reference>
<evidence type="ECO:0000313" key="8">
    <source>
        <dbReference type="Proteomes" id="UP000093044"/>
    </source>
</evidence>
<dbReference type="GO" id="GO:0051301">
    <property type="term" value="P:cell division"/>
    <property type="evidence" value="ECO:0007669"/>
    <property type="project" value="InterPro"/>
</dbReference>
<feature type="transmembrane region" description="Helical" evidence="6">
    <location>
        <begin position="174"/>
        <end position="207"/>
    </location>
</feature>
<feature type="transmembrane region" description="Helical" evidence="6">
    <location>
        <begin position="145"/>
        <end position="162"/>
    </location>
</feature>
<feature type="transmembrane region" description="Helical" evidence="6">
    <location>
        <begin position="277"/>
        <end position="294"/>
    </location>
</feature>
<feature type="transmembrane region" description="Helical" evidence="6">
    <location>
        <begin position="343"/>
        <end position="368"/>
    </location>
</feature>
<evidence type="ECO:0000313" key="7">
    <source>
        <dbReference type="EMBL" id="ANZ44673.1"/>
    </source>
</evidence>
<evidence type="ECO:0000256" key="4">
    <source>
        <dbReference type="ARBA" id="ARBA00022989"/>
    </source>
</evidence>